<dbReference type="Proteomes" id="UP001500866">
    <property type="component" value="Unassembled WGS sequence"/>
</dbReference>
<feature type="transmembrane region" description="Helical" evidence="5">
    <location>
        <begin position="157"/>
        <end position="176"/>
    </location>
</feature>
<reference evidence="7 8" key="1">
    <citation type="journal article" date="2019" name="Int. J. Syst. Evol. Microbiol.">
        <title>The Global Catalogue of Microorganisms (GCM) 10K type strain sequencing project: providing services to taxonomists for standard genome sequencing and annotation.</title>
        <authorList>
            <consortium name="The Broad Institute Genomics Platform"/>
            <consortium name="The Broad Institute Genome Sequencing Center for Infectious Disease"/>
            <person name="Wu L."/>
            <person name="Ma J."/>
        </authorList>
    </citation>
    <scope>NUCLEOTIDE SEQUENCE [LARGE SCALE GENOMIC DNA]</scope>
    <source>
        <strain evidence="7 8">JCM 15395</strain>
    </source>
</reference>
<evidence type="ECO:0000259" key="6">
    <source>
        <dbReference type="Pfam" id="PF12698"/>
    </source>
</evidence>
<organism evidence="7 8">
    <name type="scientific">Virgibacillus siamensis</name>
    <dbReference type="NCBI Taxonomy" id="480071"/>
    <lineage>
        <taxon>Bacteria</taxon>
        <taxon>Bacillati</taxon>
        <taxon>Bacillota</taxon>
        <taxon>Bacilli</taxon>
        <taxon>Bacillales</taxon>
        <taxon>Bacillaceae</taxon>
        <taxon>Virgibacillus</taxon>
    </lineage>
</organism>
<dbReference type="RefSeq" id="WP_343816303.1">
    <property type="nucleotide sequence ID" value="NZ_BAAADS010000025.1"/>
</dbReference>
<feature type="transmembrane region" description="Helical" evidence="5">
    <location>
        <begin position="197"/>
        <end position="226"/>
    </location>
</feature>
<comment type="subcellular location">
    <subcellularLocation>
        <location evidence="1">Membrane</location>
        <topology evidence="1">Multi-pass membrane protein</topology>
    </subcellularLocation>
</comment>
<evidence type="ECO:0000313" key="8">
    <source>
        <dbReference type="Proteomes" id="UP001500866"/>
    </source>
</evidence>
<keyword evidence="8" id="KW-1185">Reference proteome</keyword>
<feature type="transmembrane region" description="Helical" evidence="5">
    <location>
        <begin position="285"/>
        <end position="305"/>
    </location>
</feature>
<sequence>MKDLVKFELYKMFTQKTIYLVAALLMIVTLFFLYQMKGPSLHSLYQKWEGPVTAQEIELAKQKDDEIVQKQANPKADISWKELKLRNVYDAVIEVGMYNASQKRKIHHIEQKINNQKNQSNYVHHNLNLKEKMIKDIDYQDMYYNRPATQIIDFVGTYGYVILGALIVVGLSSIFTQEVTTGVNQYMLSSKLGRRTIVLAKIIASIIFIFISLLFLVGIDLVYWILTDGNYGWKAPLQSIQKFWESPYSFDLGSYLWIKVAFQFLAACGFAMFVLLVSALTRNSIISFFISGFVIAFPILVEQFIPFNMDTFYTLLKFTYADMMIVDVLFQEFNTVNLFGYPVLYPIFAIGLLVVSTSLIVYLLYKVMAKKQAA</sequence>
<dbReference type="PANTHER" id="PTHR37305:SF1">
    <property type="entry name" value="MEMBRANE PROTEIN"/>
    <property type="match status" value="1"/>
</dbReference>
<proteinExistence type="predicted"/>
<keyword evidence="2 5" id="KW-0812">Transmembrane</keyword>
<dbReference type="Pfam" id="PF12698">
    <property type="entry name" value="ABC2_membrane_3"/>
    <property type="match status" value="1"/>
</dbReference>
<evidence type="ECO:0000256" key="1">
    <source>
        <dbReference type="ARBA" id="ARBA00004141"/>
    </source>
</evidence>
<dbReference type="InterPro" id="IPR013525">
    <property type="entry name" value="ABC2_TM"/>
</dbReference>
<evidence type="ECO:0000256" key="3">
    <source>
        <dbReference type="ARBA" id="ARBA00022989"/>
    </source>
</evidence>
<feature type="transmembrane region" description="Helical" evidence="5">
    <location>
        <begin position="256"/>
        <end position="278"/>
    </location>
</feature>
<name>A0ABN1GNT1_9BACI</name>
<feature type="domain" description="ABC-2 type transporter transmembrane" evidence="6">
    <location>
        <begin position="90"/>
        <end position="354"/>
    </location>
</feature>
<keyword evidence="3 5" id="KW-1133">Transmembrane helix</keyword>
<comment type="caution">
    <text evidence="7">The sequence shown here is derived from an EMBL/GenBank/DDBJ whole genome shotgun (WGS) entry which is preliminary data.</text>
</comment>
<keyword evidence="4 5" id="KW-0472">Membrane</keyword>
<gene>
    <name evidence="7" type="ORF">GCM10009001_35770</name>
</gene>
<evidence type="ECO:0000313" key="7">
    <source>
        <dbReference type="EMBL" id="GAA0615318.1"/>
    </source>
</evidence>
<evidence type="ECO:0000256" key="5">
    <source>
        <dbReference type="SAM" id="Phobius"/>
    </source>
</evidence>
<feature type="transmembrane region" description="Helical" evidence="5">
    <location>
        <begin position="18"/>
        <end position="36"/>
    </location>
</feature>
<dbReference type="PANTHER" id="PTHR37305">
    <property type="entry name" value="INTEGRAL MEMBRANE PROTEIN-RELATED"/>
    <property type="match status" value="1"/>
</dbReference>
<evidence type="ECO:0000256" key="2">
    <source>
        <dbReference type="ARBA" id="ARBA00022692"/>
    </source>
</evidence>
<protein>
    <recommendedName>
        <fullName evidence="6">ABC-2 type transporter transmembrane domain-containing protein</fullName>
    </recommendedName>
</protein>
<dbReference type="EMBL" id="BAAADS010000025">
    <property type="protein sequence ID" value="GAA0615318.1"/>
    <property type="molecule type" value="Genomic_DNA"/>
</dbReference>
<accession>A0ABN1GNT1</accession>
<evidence type="ECO:0000256" key="4">
    <source>
        <dbReference type="ARBA" id="ARBA00023136"/>
    </source>
</evidence>
<feature type="transmembrane region" description="Helical" evidence="5">
    <location>
        <begin position="343"/>
        <end position="365"/>
    </location>
</feature>